<organism evidence="2 3">
    <name type="scientific">Sorangium cellulosum</name>
    <name type="common">Polyangium cellulosum</name>
    <dbReference type="NCBI Taxonomy" id="56"/>
    <lineage>
        <taxon>Bacteria</taxon>
        <taxon>Pseudomonadati</taxon>
        <taxon>Myxococcota</taxon>
        <taxon>Polyangia</taxon>
        <taxon>Polyangiales</taxon>
        <taxon>Polyangiaceae</taxon>
        <taxon>Sorangium</taxon>
    </lineage>
</organism>
<dbReference type="Proteomes" id="UP000238348">
    <property type="component" value="Chromosome"/>
</dbReference>
<feature type="region of interest" description="Disordered" evidence="1">
    <location>
        <begin position="200"/>
        <end position="231"/>
    </location>
</feature>
<accession>A0A2L0EMP5</accession>
<dbReference type="EMBL" id="CP012673">
    <property type="protein sequence ID" value="AUX40568.1"/>
    <property type="molecule type" value="Genomic_DNA"/>
</dbReference>
<evidence type="ECO:0000256" key="1">
    <source>
        <dbReference type="SAM" id="MobiDB-lite"/>
    </source>
</evidence>
<proteinExistence type="predicted"/>
<sequence length="231" mass="25314">MIIGIVCEGSSDFPVLEAVVEAALGDGHEVRYLRPETDALFRPGGWTAVKAWCEEHASWLSDFMTVGNIDLLIIHVDADVRRHVPELKKKKGEPTTQDLCDTIKGWLKLRQSAKGRRVLIVIPAQATEAWLVAAQGGATPDLEKEAKPVTRLVQRKLVSTIGGKPDKSPAVYRDLATPLRSHAAELRGVLRELDHFMGKLEAGRERTGARRSTPSRRAPPPALPRGSADVL</sequence>
<gene>
    <name evidence="2" type="ORF">SOCE26_019690</name>
</gene>
<dbReference type="RefSeq" id="WP_104978357.1">
    <property type="nucleotide sequence ID" value="NZ_CP012673.1"/>
</dbReference>
<evidence type="ECO:0000313" key="2">
    <source>
        <dbReference type="EMBL" id="AUX40568.1"/>
    </source>
</evidence>
<dbReference type="AlphaFoldDB" id="A0A2L0EMP5"/>
<protein>
    <submittedName>
        <fullName evidence="2">Uncharacterized protein</fullName>
    </submittedName>
</protein>
<evidence type="ECO:0000313" key="3">
    <source>
        <dbReference type="Proteomes" id="UP000238348"/>
    </source>
</evidence>
<name>A0A2L0EMP5_SORCE</name>
<dbReference type="OrthoDB" id="5512790at2"/>
<reference evidence="2 3" key="1">
    <citation type="submission" date="2015-09" db="EMBL/GenBank/DDBJ databases">
        <title>Sorangium comparison.</title>
        <authorList>
            <person name="Zaburannyi N."/>
            <person name="Bunk B."/>
            <person name="Overmann J."/>
            <person name="Mueller R."/>
        </authorList>
    </citation>
    <scope>NUCLEOTIDE SEQUENCE [LARGE SCALE GENOMIC DNA]</scope>
    <source>
        <strain evidence="2 3">So ce26</strain>
    </source>
</reference>